<reference evidence="2 3" key="1">
    <citation type="journal article" date="2003" name="Proc. Natl. Acad. Sci. U.S.A.">
        <title>Complete genome sequence of the marine planctomycete Pirellula sp. strain 1.</title>
        <authorList>
            <person name="Gloeckner F.O."/>
            <person name="Kube M."/>
            <person name="Bauer M."/>
            <person name="Teeling H."/>
            <person name="Lombardot T."/>
            <person name="Ludwig W."/>
            <person name="Gade D."/>
            <person name="Beck A."/>
            <person name="Borzym K."/>
            <person name="Heitmann K."/>
            <person name="Rabus R."/>
            <person name="Schlesner H."/>
            <person name="Amann R."/>
            <person name="Reinhardt R."/>
        </authorList>
    </citation>
    <scope>NUCLEOTIDE SEQUENCE [LARGE SCALE GENOMIC DNA]</scope>
    <source>
        <strain evidence="3">DSM 10527 / NCIMB 13988 / SH1</strain>
    </source>
</reference>
<dbReference type="AlphaFoldDB" id="Q7UQJ8"/>
<dbReference type="KEGG" id="rba:RB6281"/>
<keyword evidence="3" id="KW-1185">Reference proteome</keyword>
<dbReference type="STRING" id="243090.RB6281"/>
<gene>
    <name evidence="2" type="ordered locus">RB6281</name>
</gene>
<name>Q7UQJ8_RHOBA</name>
<proteinExistence type="predicted"/>
<dbReference type="InParanoid" id="Q7UQJ8"/>
<sequence length="118" mass="13554">MWNVSILRLAERTSATAMTTRSVEKGDFHVLNTTFSVANWFQSIWTLWEFLPIRQAARREIPRITLAMLPQGCPVPRRGTTDRCGSTPPPFAVMMKQWRSRPGREPSTENRRRKIGPG</sequence>
<organism evidence="2 3">
    <name type="scientific">Rhodopirellula baltica (strain DSM 10527 / NCIMB 13988 / SH1)</name>
    <dbReference type="NCBI Taxonomy" id="243090"/>
    <lineage>
        <taxon>Bacteria</taxon>
        <taxon>Pseudomonadati</taxon>
        <taxon>Planctomycetota</taxon>
        <taxon>Planctomycetia</taxon>
        <taxon>Pirellulales</taxon>
        <taxon>Pirellulaceae</taxon>
        <taxon>Rhodopirellula</taxon>
    </lineage>
</organism>
<evidence type="ECO:0000256" key="1">
    <source>
        <dbReference type="SAM" id="MobiDB-lite"/>
    </source>
</evidence>
<evidence type="ECO:0000313" key="2">
    <source>
        <dbReference type="EMBL" id="CAD74704.1"/>
    </source>
</evidence>
<dbReference type="HOGENOM" id="CLU_2071251_0_0_0"/>
<dbReference type="EnsemblBacteria" id="CAD74704">
    <property type="protein sequence ID" value="CAD74704"/>
    <property type="gene ID" value="RB6281"/>
</dbReference>
<feature type="region of interest" description="Disordered" evidence="1">
    <location>
        <begin position="97"/>
        <end position="118"/>
    </location>
</feature>
<accession>Q7UQJ8</accession>
<protein>
    <submittedName>
        <fullName evidence="2">Uncharacterized protein</fullName>
    </submittedName>
</protein>
<dbReference type="Proteomes" id="UP000001025">
    <property type="component" value="Chromosome"/>
</dbReference>
<evidence type="ECO:0000313" key="3">
    <source>
        <dbReference type="Proteomes" id="UP000001025"/>
    </source>
</evidence>
<dbReference type="EMBL" id="BX294143">
    <property type="protein sequence ID" value="CAD74704.1"/>
    <property type="molecule type" value="Genomic_DNA"/>
</dbReference>